<gene>
    <name evidence="2" type="ORF">FISHEDRAFT_59285</name>
</gene>
<feature type="region of interest" description="Disordered" evidence="1">
    <location>
        <begin position="1"/>
        <end position="21"/>
    </location>
</feature>
<feature type="compositionally biased region" description="Polar residues" evidence="1">
    <location>
        <begin position="427"/>
        <end position="439"/>
    </location>
</feature>
<dbReference type="PANTHER" id="PTHR10151">
    <property type="entry name" value="ECTONUCLEOTIDE PYROPHOSPHATASE/PHOSPHODIESTERASE"/>
    <property type="match status" value="1"/>
</dbReference>
<dbReference type="GO" id="GO:0047429">
    <property type="term" value="F:nucleoside triphosphate diphosphatase activity"/>
    <property type="evidence" value="ECO:0007669"/>
    <property type="project" value="TreeGrafter"/>
</dbReference>
<dbReference type="AlphaFoldDB" id="A0A0D7ABA4"/>
<dbReference type="GO" id="GO:0009141">
    <property type="term" value="P:nucleoside triphosphate metabolic process"/>
    <property type="evidence" value="ECO:0007669"/>
    <property type="project" value="TreeGrafter"/>
</dbReference>
<dbReference type="InterPro" id="IPR002591">
    <property type="entry name" value="Phosphodiest/P_Trfase"/>
</dbReference>
<sequence>MPSIVVSRNPRSLANETTKTRPPKTTLVAGGVWYKYLVGHSSVIVNAFFESHGIVANARTAEDGIRCVVDILHPVAGQNSHLGEAPADHSWIDLPIEDRPQLILAYEPSLDQSGHATGPGSARVDKTLEYVDTFARDLQTELKARNLMDIADVAFVSDHGVTDTSHLEMVYFDDLLGMEGLSEVEHIDGWPSVCASVRAPTKPLSWLARLEKVAGLSNRRNLPFCVGDVFVGVSLVGSDFPPLKRGIGRMTIGISGFSPRLFPHREAWLFSAGLPVNFASCILPVVLTPVGFTANLTLAVMDILPFMAAMLLNTFKLDRLALTHEGEGEGEGVCPGAICLAFVNRQPHWAWHKRWLRVTRLLGARRHIHIRIAYHSPVLVHFTYAAIVNLTTFFCQVGIVRRNLQEYGYVKPKEQTSESRPNRKRQTCPSALDNTNSRE</sequence>
<dbReference type="Pfam" id="PF01663">
    <property type="entry name" value="Phosphodiest"/>
    <property type="match status" value="1"/>
</dbReference>
<dbReference type="OrthoDB" id="415411at2759"/>
<reference evidence="2 3" key="1">
    <citation type="journal article" date="2015" name="Fungal Genet. Biol.">
        <title>Evolution of novel wood decay mechanisms in Agaricales revealed by the genome sequences of Fistulina hepatica and Cylindrobasidium torrendii.</title>
        <authorList>
            <person name="Floudas D."/>
            <person name="Held B.W."/>
            <person name="Riley R."/>
            <person name="Nagy L.G."/>
            <person name="Koehler G."/>
            <person name="Ransdell A.S."/>
            <person name="Younus H."/>
            <person name="Chow J."/>
            <person name="Chiniquy J."/>
            <person name="Lipzen A."/>
            <person name="Tritt A."/>
            <person name="Sun H."/>
            <person name="Haridas S."/>
            <person name="LaButti K."/>
            <person name="Ohm R.A."/>
            <person name="Kues U."/>
            <person name="Blanchette R.A."/>
            <person name="Grigoriev I.V."/>
            <person name="Minto R.E."/>
            <person name="Hibbett D.S."/>
        </authorList>
    </citation>
    <scope>NUCLEOTIDE SEQUENCE [LARGE SCALE GENOMIC DNA]</scope>
    <source>
        <strain evidence="2 3">ATCC 64428</strain>
    </source>
</reference>
<dbReference type="InterPro" id="IPR017850">
    <property type="entry name" value="Alkaline_phosphatase_core_sf"/>
</dbReference>
<feature type="region of interest" description="Disordered" evidence="1">
    <location>
        <begin position="412"/>
        <end position="439"/>
    </location>
</feature>
<evidence type="ECO:0000256" key="1">
    <source>
        <dbReference type="SAM" id="MobiDB-lite"/>
    </source>
</evidence>
<name>A0A0D7ABA4_9AGAR</name>
<dbReference type="Proteomes" id="UP000054144">
    <property type="component" value="Unassembled WGS sequence"/>
</dbReference>
<evidence type="ECO:0000313" key="2">
    <source>
        <dbReference type="EMBL" id="KIY47930.1"/>
    </source>
</evidence>
<protein>
    <submittedName>
        <fullName evidence="2">Uncharacterized protein</fullName>
    </submittedName>
</protein>
<accession>A0A0D7ABA4</accession>
<dbReference type="GO" id="GO:0017111">
    <property type="term" value="F:ribonucleoside triphosphate phosphatase activity"/>
    <property type="evidence" value="ECO:0007669"/>
    <property type="project" value="TreeGrafter"/>
</dbReference>
<dbReference type="PANTHER" id="PTHR10151:SF120">
    <property type="entry name" value="BIS(5'-ADENOSYL)-TRIPHOSPHATASE"/>
    <property type="match status" value="1"/>
</dbReference>
<organism evidence="2 3">
    <name type="scientific">Fistulina hepatica ATCC 64428</name>
    <dbReference type="NCBI Taxonomy" id="1128425"/>
    <lineage>
        <taxon>Eukaryota</taxon>
        <taxon>Fungi</taxon>
        <taxon>Dikarya</taxon>
        <taxon>Basidiomycota</taxon>
        <taxon>Agaricomycotina</taxon>
        <taxon>Agaricomycetes</taxon>
        <taxon>Agaricomycetidae</taxon>
        <taxon>Agaricales</taxon>
        <taxon>Fistulinaceae</taxon>
        <taxon>Fistulina</taxon>
    </lineage>
</organism>
<dbReference type="Gene3D" id="3.40.720.10">
    <property type="entry name" value="Alkaline Phosphatase, subunit A"/>
    <property type="match status" value="1"/>
</dbReference>
<evidence type="ECO:0000313" key="3">
    <source>
        <dbReference type="Proteomes" id="UP000054144"/>
    </source>
</evidence>
<proteinExistence type="predicted"/>
<dbReference type="EMBL" id="KN881911">
    <property type="protein sequence ID" value="KIY47930.1"/>
    <property type="molecule type" value="Genomic_DNA"/>
</dbReference>
<keyword evidence="3" id="KW-1185">Reference proteome</keyword>
<feature type="compositionally biased region" description="Basic and acidic residues" evidence="1">
    <location>
        <begin position="412"/>
        <end position="421"/>
    </location>
</feature>
<dbReference type="SUPFAM" id="SSF53649">
    <property type="entry name" value="Alkaline phosphatase-like"/>
    <property type="match status" value="1"/>
</dbReference>